<organism evidence="1 2">
    <name type="scientific">Pollutimonas thiosulfatoxidans</name>
    <dbReference type="NCBI Taxonomy" id="2028345"/>
    <lineage>
        <taxon>Bacteria</taxon>
        <taxon>Pseudomonadati</taxon>
        <taxon>Pseudomonadota</taxon>
        <taxon>Betaproteobacteria</taxon>
        <taxon>Burkholderiales</taxon>
        <taxon>Alcaligenaceae</taxon>
        <taxon>Pollutimonas</taxon>
    </lineage>
</organism>
<proteinExistence type="predicted"/>
<dbReference type="Gene3D" id="2.30.30.110">
    <property type="match status" value="1"/>
</dbReference>
<protein>
    <submittedName>
        <fullName evidence="1">Growth inhibitor PemK</fullName>
    </submittedName>
</protein>
<dbReference type="PANTHER" id="PTHR33988:SF2">
    <property type="entry name" value="ENDORIBONUCLEASE MAZF"/>
    <property type="match status" value="1"/>
</dbReference>
<dbReference type="GO" id="GO:0006402">
    <property type="term" value="P:mRNA catabolic process"/>
    <property type="evidence" value="ECO:0007669"/>
    <property type="project" value="TreeGrafter"/>
</dbReference>
<dbReference type="SUPFAM" id="SSF50118">
    <property type="entry name" value="Cell growth inhibitor/plasmid maintenance toxic component"/>
    <property type="match status" value="1"/>
</dbReference>
<dbReference type="PANTHER" id="PTHR33988">
    <property type="entry name" value="ENDORIBONUCLEASE MAZF-RELATED"/>
    <property type="match status" value="1"/>
</dbReference>
<dbReference type="Proteomes" id="UP000283474">
    <property type="component" value="Chromosome"/>
</dbReference>
<dbReference type="GO" id="GO:0003677">
    <property type="term" value="F:DNA binding"/>
    <property type="evidence" value="ECO:0007669"/>
    <property type="project" value="InterPro"/>
</dbReference>
<keyword evidence="2" id="KW-1185">Reference proteome</keyword>
<dbReference type="InterPro" id="IPR003477">
    <property type="entry name" value="PemK-like"/>
</dbReference>
<dbReference type="RefSeq" id="WP_128355725.1">
    <property type="nucleotide sequence ID" value="NZ_CP022987.1"/>
</dbReference>
<accession>A0A410GEN0</accession>
<reference evidence="1 2" key="1">
    <citation type="submission" date="2017-08" db="EMBL/GenBank/DDBJ databases">
        <authorList>
            <person name="Park S.-J."/>
            <person name="Kim H."/>
        </authorList>
    </citation>
    <scope>NUCLEOTIDE SEQUENCE [LARGE SCALE GENOMIC DNA]</scope>
    <source>
        <strain evidence="2">ye3</strain>
    </source>
</reference>
<dbReference type="OrthoDB" id="6064990at2"/>
<gene>
    <name evidence="1" type="ORF">CKA81_13405</name>
</gene>
<dbReference type="GO" id="GO:0004521">
    <property type="term" value="F:RNA endonuclease activity"/>
    <property type="evidence" value="ECO:0007669"/>
    <property type="project" value="TreeGrafter"/>
</dbReference>
<dbReference type="GO" id="GO:0016075">
    <property type="term" value="P:rRNA catabolic process"/>
    <property type="evidence" value="ECO:0007669"/>
    <property type="project" value="TreeGrafter"/>
</dbReference>
<dbReference type="EMBL" id="CP022987">
    <property type="protein sequence ID" value="QAA94729.1"/>
    <property type="molecule type" value="Genomic_DNA"/>
</dbReference>
<sequence length="107" mass="11645">MTVRGDLVTVSLQGDYGKPRPALIIQSNLLAELESVIVCPITSELRNALFRITIEPDLSNGLQALSQVMADKIATIPRAKIGKTFGRIDDERMRAVERALVLVTGIA</sequence>
<dbReference type="KEGG" id="pus:CKA81_13405"/>
<dbReference type="AlphaFoldDB" id="A0A410GEN0"/>
<name>A0A410GEN0_9BURK</name>
<evidence type="ECO:0000313" key="2">
    <source>
        <dbReference type="Proteomes" id="UP000283474"/>
    </source>
</evidence>
<dbReference type="InterPro" id="IPR011067">
    <property type="entry name" value="Plasmid_toxin/cell-grow_inhib"/>
</dbReference>
<dbReference type="Pfam" id="PF02452">
    <property type="entry name" value="PemK_toxin"/>
    <property type="match status" value="1"/>
</dbReference>
<evidence type="ECO:0000313" key="1">
    <source>
        <dbReference type="EMBL" id="QAA94729.1"/>
    </source>
</evidence>